<dbReference type="InterPro" id="IPR012337">
    <property type="entry name" value="RNaseH-like_sf"/>
</dbReference>
<dbReference type="Gene3D" id="1.10.340.70">
    <property type="match status" value="1"/>
</dbReference>
<dbReference type="EMBL" id="BSXT01000244">
    <property type="protein sequence ID" value="GMF22051.1"/>
    <property type="molecule type" value="Genomic_DNA"/>
</dbReference>
<feature type="region of interest" description="Disordered" evidence="1">
    <location>
        <begin position="1"/>
        <end position="67"/>
    </location>
</feature>
<dbReference type="Gene3D" id="3.30.70.270">
    <property type="match status" value="1"/>
</dbReference>
<keyword evidence="4" id="KW-1185">Reference proteome</keyword>
<dbReference type="SUPFAM" id="SSF54160">
    <property type="entry name" value="Chromo domain-like"/>
    <property type="match status" value="1"/>
</dbReference>
<dbReference type="SUPFAM" id="SSF53098">
    <property type="entry name" value="Ribonuclease H-like"/>
    <property type="match status" value="1"/>
</dbReference>
<dbReference type="CDD" id="cd01647">
    <property type="entry name" value="RT_LTR"/>
    <property type="match status" value="1"/>
</dbReference>
<evidence type="ECO:0000256" key="1">
    <source>
        <dbReference type="SAM" id="MobiDB-lite"/>
    </source>
</evidence>
<dbReference type="GO" id="GO:0004523">
    <property type="term" value="F:RNA-DNA hybrid ribonuclease activity"/>
    <property type="evidence" value="ECO:0007669"/>
    <property type="project" value="InterPro"/>
</dbReference>
<organism evidence="3 4">
    <name type="scientific">Phytophthora fragariaefolia</name>
    <dbReference type="NCBI Taxonomy" id="1490495"/>
    <lineage>
        <taxon>Eukaryota</taxon>
        <taxon>Sar</taxon>
        <taxon>Stramenopiles</taxon>
        <taxon>Oomycota</taxon>
        <taxon>Peronosporomycetes</taxon>
        <taxon>Peronosporales</taxon>
        <taxon>Peronosporaceae</taxon>
        <taxon>Phytophthora</taxon>
    </lineage>
</organism>
<dbReference type="InterPro" id="IPR050951">
    <property type="entry name" value="Retrovirus_Pol_polyprotein"/>
</dbReference>
<comment type="caution">
    <text evidence="3">The sequence shown here is derived from an EMBL/GenBank/DDBJ whole genome shotgun (WGS) entry which is preliminary data.</text>
</comment>
<dbReference type="PANTHER" id="PTHR37984">
    <property type="entry name" value="PROTEIN CBG26694"/>
    <property type="match status" value="1"/>
</dbReference>
<dbReference type="SMART" id="SM00298">
    <property type="entry name" value="CHROMO"/>
    <property type="match status" value="1"/>
</dbReference>
<evidence type="ECO:0000259" key="2">
    <source>
        <dbReference type="PROSITE" id="PS50013"/>
    </source>
</evidence>
<name>A0A9W6WPQ9_9STRA</name>
<dbReference type="InterPro" id="IPR043128">
    <property type="entry name" value="Rev_trsase/Diguanyl_cyclase"/>
</dbReference>
<dbReference type="InterPro" id="IPR036397">
    <property type="entry name" value="RNaseH_sf"/>
</dbReference>
<dbReference type="Gene3D" id="3.10.10.10">
    <property type="entry name" value="HIV Type 1 Reverse Transcriptase, subunit A, domain 1"/>
    <property type="match status" value="1"/>
</dbReference>
<dbReference type="Pfam" id="PF17921">
    <property type="entry name" value="Integrase_H2C2"/>
    <property type="match status" value="1"/>
</dbReference>
<dbReference type="InterPro" id="IPR000477">
    <property type="entry name" value="RT_dom"/>
</dbReference>
<dbReference type="OrthoDB" id="3863715at2759"/>
<dbReference type="Proteomes" id="UP001165121">
    <property type="component" value="Unassembled WGS sequence"/>
</dbReference>
<dbReference type="InterPro" id="IPR002156">
    <property type="entry name" value="RNaseH_domain"/>
</dbReference>
<dbReference type="PANTHER" id="PTHR37984:SF5">
    <property type="entry name" value="PROTEIN NYNRIN-LIKE"/>
    <property type="match status" value="1"/>
</dbReference>
<dbReference type="PROSITE" id="PS50013">
    <property type="entry name" value="CHROMO_2"/>
    <property type="match status" value="1"/>
</dbReference>
<reference evidence="3" key="1">
    <citation type="submission" date="2023-04" db="EMBL/GenBank/DDBJ databases">
        <title>Phytophthora fragariaefolia NBRC 109709.</title>
        <authorList>
            <person name="Ichikawa N."/>
            <person name="Sato H."/>
            <person name="Tonouchi N."/>
        </authorList>
    </citation>
    <scope>NUCLEOTIDE SEQUENCE</scope>
    <source>
        <strain evidence="3">NBRC 109709</strain>
    </source>
</reference>
<protein>
    <submittedName>
        <fullName evidence="3">Unnamed protein product</fullName>
    </submittedName>
</protein>
<sequence>MAELRFHGDNRSAGRSGGRRATRRPDSRASVVLATDEDREAACARPEIGGVSDSEAGYPVDRKKQETVKEEPPYYMNAGLPTEIPSEPAIPFTQSVHLIDTAPTRDPTLAAPEPPVALKSEVAEEEQICCRGGGSLFAEAVEQHMALLPEMVSTTDEVTIEDIQAGDPDFNTPEEIDRLRQIIWRPGATCSAPVSREAFATDQRLVFREDHPTVDLSFGIPDRDHHQEERGRHQGLHRLSASQQLDTPDGIIHAPDQRLARGLGKVLCYCSLDMVSGFWVVTMTPRAREISAVITPSGLFEWLRMPFGLKKAPQIYQCLVDNALYGHLKISTNSASALPIDVFKDGAPEMDQMPSVLGRRSYIDDILVIASDWDVLCQKVEKLMEACDRWNLSISVVKSFWGLRKVDYLGHRVSVEGEEAHPKDWRRWPICHSHSRCGRSHVKRGGGAYGVIVWKLPGWVVLAAGSEYAPDQAVNEAEYPCLLLCFDLLVKLDRGCLIVCGESNLVIRQMRGEIDCKAPALQLLRQKALDQLRSWPQHEFLHMKREWNQSADRLASTALQKEEGTHITSDEDRQDLVTLNRLDELLKPKVTDQIARVTAITRSARRRRLQPETLQEAVVQQMRGERIAQAQNEEKWIVDLNTYLRGDLADLTSEEAKACSKIASDYEVDDDGLLFYCPATVQSNGDRDLIARLVVPETLHQDFLQHYHTSLEGGHQGIGRTYQLIRAHFHGRGLYRSVQRYVGECIDCEAGKGRPVIRGPSPGNLQPTYPFQIVIIEHIPSLPKLFKENTELLIWVGLFTGYVIAKASASLTAQTTAENDEECVFRRFSASEAISQWDGITDGADSNTLGEDVCRRCESAGLGRVYRATYVRPQNRPRPRPGCTPFYLTHGRVPRTTLEASLPLASTRRRDRSPRRWRSHVQAHYQRAREQVRGRLREAIRERADQHNEQVIPHGIEAGVQVWLYLNRVEEGYARKLAHMWHGPFRISEMVGDYAARIKVAGVEYRLFPIVHVPKLKPVKHFPDRPRVELVSSEADRLDLDEALLAEDSWEATLAEDEFEVDRIVNVRSGRRTRYGRVHREFLVYWKAYPEPPWVDEADLNCGSLLQKFERKIANRNRFQIMQSREEEEEFSLTSERSS</sequence>
<evidence type="ECO:0000313" key="4">
    <source>
        <dbReference type="Proteomes" id="UP001165121"/>
    </source>
</evidence>
<accession>A0A9W6WPQ9</accession>
<dbReference type="InterPro" id="IPR043502">
    <property type="entry name" value="DNA/RNA_pol_sf"/>
</dbReference>
<dbReference type="Pfam" id="PF13456">
    <property type="entry name" value="RVT_3"/>
    <property type="match status" value="1"/>
</dbReference>
<evidence type="ECO:0000313" key="3">
    <source>
        <dbReference type="EMBL" id="GMF22051.1"/>
    </source>
</evidence>
<dbReference type="CDD" id="cd00024">
    <property type="entry name" value="CD_CSD"/>
    <property type="match status" value="1"/>
</dbReference>
<dbReference type="AlphaFoldDB" id="A0A9W6WPQ9"/>
<gene>
    <name evidence="3" type="ORF">Pfra01_000313500</name>
</gene>
<feature type="domain" description="Chromo" evidence="2">
    <location>
        <begin position="1059"/>
        <end position="1112"/>
    </location>
</feature>
<dbReference type="InterPro" id="IPR016197">
    <property type="entry name" value="Chromo-like_dom_sf"/>
</dbReference>
<dbReference type="Pfam" id="PF00078">
    <property type="entry name" value="RVT_1"/>
    <property type="match status" value="1"/>
</dbReference>
<dbReference type="GO" id="GO:0003676">
    <property type="term" value="F:nucleic acid binding"/>
    <property type="evidence" value="ECO:0007669"/>
    <property type="project" value="InterPro"/>
</dbReference>
<dbReference type="SUPFAM" id="SSF56672">
    <property type="entry name" value="DNA/RNA polymerases"/>
    <property type="match status" value="1"/>
</dbReference>
<feature type="compositionally biased region" description="Basic and acidic residues" evidence="1">
    <location>
        <begin position="1"/>
        <end position="12"/>
    </location>
</feature>
<dbReference type="InterPro" id="IPR041588">
    <property type="entry name" value="Integrase_H2C2"/>
</dbReference>
<proteinExistence type="predicted"/>
<dbReference type="Gene3D" id="2.40.50.40">
    <property type="match status" value="1"/>
</dbReference>
<dbReference type="Gene3D" id="3.30.420.10">
    <property type="entry name" value="Ribonuclease H-like superfamily/Ribonuclease H"/>
    <property type="match status" value="1"/>
</dbReference>
<dbReference type="InterPro" id="IPR000953">
    <property type="entry name" value="Chromo/chromo_shadow_dom"/>
</dbReference>